<dbReference type="InterPro" id="IPR037104">
    <property type="entry name" value="Annexin_sf"/>
</dbReference>
<dbReference type="SUPFAM" id="SSF47874">
    <property type="entry name" value="Annexin"/>
    <property type="match status" value="1"/>
</dbReference>
<dbReference type="GO" id="GO:0005544">
    <property type="term" value="F:calcium-dependent phospholipid binding"/>
    <property type="evidence" value="ECO:0007669"/>
    <property type="project" value="UniProtKB-KW"/>
</dbReference>
<dbReference type="GO" id="GO:0005509">
    <property type="term" value="F:calcium ion binding"/>
    <property type="evidence" value="ECO:0007669"/>
    <property type="project" value="InterPro"/>
</dbReference>
<evidence type="ECO:0000313" key="6">
    <source>
        <dbReference type="EMBL" id="JAG00506.1"/>
    </source>
</evidence>
<dbReference type="FunFam" id="1.10.220.10:FF:000010">
    <property type="entry name" value="Annexin"/>
    <property type="match status" value="1"/>
</dbReference>
<keyword evidence="4" id="KW-0041">Annexin</keyword>
<dbReference type="Pfam" id="PF00191">
    <property type="entry name" value="Annexin"/>
    <property type="match status" value="4"/>
</dbReference>
<reference evidence="7" key="3">
    <citation type="submission" date="2014-09" db="EMBL/GenBank/DDBJ databases">
        <authorList>
            <person name="Magalhaes I.L.F."/>
            <person name="Oliveira U."/>
            <person name="Santos F.R."/>
            <person name="Vidigal T.H.D.A."/>
            <person name="Brescovit A.D."/>
            <person name="Santos A.J."/>
        </authorList>
    </citation>
    <scope>NUCLEOTIDE SEQUENCE</scope>
</reference>
<organism evidence="6">
    <name type="scientific">Lygus hesperus</name>
    <name type="common">Western plant bug</name>
    <dbReference type="NCBI Taxonomy" id="30085"/>
    <lineage>
        <taxon>Eukaryota</taxon>
        <taxon>Metazoa</taxon>
        <taxon>Ecdysozoa</taxon>
        <taxon>Arthropoda</taxon>
        <taxon>Hexapoda</taxon>
        <taxon>Insecta</taxon>
        <taxon>Pterygota</taxon>
        <taxon>Neoptera</taxon>
        <taxon>Paraneoptera</taxon>
        <taxon>Hemiptera</taxon>
        <taxon>Heteroptera</taxon>
        <taxon>Panheteroptera</taxon>
        <taxon>Cimicomorpha</taxon>
        <taxon>Miridae</taxon>
        <taxon>Mirini</taxon>
        <taxon>Lygus</taxon>
    </lineage>
</organism>
<dbReference type="EMBL" id="GBHO01043098">
    <property type="protein sequence ID" value="JAG00506.1"/>
    <property type="molecule type" value="Transcribed_RNA"/>
</dbReference>
<keyword evidence="2" id="KW-0677">Repeat</keyword>
<name>A0A0A9VZC1_LYGHE</name>
<gene>
    <name evidence="6" type="primary">AnnIX_23</name>
    <name evidence="8" type="synonym">AnnIX_8</name>
    <name evidence="6" type="ORF">CM83_37678</name>
    <name evidence="8" type="ORF">g.52680</name>
</gene>
<dbReference type="SMART" id="SM00335">
    <property type="entry name" value="ANX"/>
    <property type="match status" value="4"/>
</dbReference>
<dbReference type="GO" id="GO:0005886">
    <property type="term" value="C:plasma membrane"/>
    <property type="evidence" value="ECO:0007669"/>
    <property type="project" value="TreeGrafter"/>
</dbReference>
<reference evidence="6" key="2">
    <citation type="submission" date="2014-07" db="EMBL/GenBank/DDBJ databases">
        <authorList>
            <person name="Hull J."/>
        </authorList>
    </citation>
    <scope>NUCLEOTIDE SEQUENCE</scope>
</reference>
<evidence type="ECO:0000256" key="5">
    <source>
        <dbReference type="ARBA" id="ARBA00023302"/>
    </source>
</evidence>
<dbReference type="PANTHER" id="PTHR10502:SF233">
    <property type="entry name" value="ANNEXIN B9"/>
    <property type="match status" value="1"/>
</dbReference>
<dbReference type="GO" id="GO:0005634">
    <property type="term" value="C:nucleus"/>
    <property type="evidence" value="ECO:0007669"/>
    <property type="project" value="TreeGrafter"/>
</dbReference>
<dbReference type="EMBL" id="GDHC01020864">
    <property type="protein sequence ID" value="JAP97764.1"/>
    <property type="molecule type" value="Transcribed_RNA"/>
</dbReference>
<dbReference type="Gene3D" id="1.10.220.10">
    <property type="entry name" value="Annexin"/>
    <property type="match status" value="4"/>
</dbReference>
<dbReference type="InterPro" id="IPR001464">
    <property type="entry name" value="Annexin"/>
</dbReference>
<dbReference type="PRINTS" id="PR00196">
    <property type="entry name" value="ANNEXIN"/>
</dbReference>
<comment type="similarity">
    <text evidence="1">Belongs to the annexin family.</text>
</comment>
<evidence type="ECO:0000256" key="2">
    <source>
        <dbReference type="ARBA" id="ARBA00022737"/>
    </source>
</evidence>
<protein>
    <submittedName>
        <fullName evidence="6">Annexin-B9</fullName>
    </submittedName>
</protein>
<evidence type="ECO:0000313" key="8">
    <source>
        <dbReference type="EMBL" id="JAP97764.1"/>
    </source>
</evidence>
<dbReference type="PROSITE" id="PS51897">
    <property type="entry name" value="ANNEXIN_2"/>
    <property type="match status" value="4"/>
</dbReference>
<dbReference type="GO" id="GO:0012506">
    <property type="term" value="C:vesicle membrane"/>
    <property type="evidence" value="ECO:0007669"/>
    <property type="project" value="TreeGrafter"/>
</dbReference>
<dbReference type="GO" id="GO:0001786">
    <property type="term" value="F:phosphatidylserine binding"/>
    <property type="evidence" value="ECO:0007669"/>
    <property type="project" value="TreeGrafter"/>
</dbReference>
<dbReference type="PANTHER" id="PTHR10502">
    <property type="entry name" value="ANNEXIN"/>
    <property type="match status" value="1"/>
</dbReference>
<evidence type="ECO:0000313" key="7">
    <source>
        <dbReference type="EMBL" id="JAG54076.1"/>
    </source>
</evidence>
<sequence>MAYHPTESKPTVYPAHNFDAKKDAENIHGAKKGQDYIDILCHRSNIQRLEIAKAYKTFYGEDMIGRLKNKTSGNFEKLLVALSTPLPSFYAKELHDAMAGAGTTESTLIEILATLSNFGIKAVKQSYKDLYGKSLEHDITNDTSGHFRKLLVSLAQGNRDENTHVTTDAAEEDARQLLEAGVERWGTDESVFNSILVSRSYKHLEQVFLHYASLAEHTVEEAIHKEFSGDIKDGLLAIVKCVRNKSDYFAERLHKSMKGLGTDDKTLIRIVVARSEIDLGSIRSAFKARFDDTLGNWIHDDTSGDYRDGLLTIAGRA</sequence>
<dbReference type="InterPro" id="IPR018502">
    <property type="entry name" value="Annexin_repeat"/>
</dbReference>
<keyword evidence="3" id="KW-0106">Calcium</keyword>
<proteinExistence type="inferred from homology"/>
<evidence type="ECO:0000256" key="4">
    <source>
        <dbReference type="ARBA" id="ARBA00023216"/>
    </source>
</evidence>
<dbReference type="EMBL" id="GBRD01011748">
    <property type="protein sequence ID" value="JAG54076.1"/>
    <property type="molecule type" value="Transcribed_RNA"/>
</dbReference>
<keyword evidence="5" id="KW-0111">Calcium/phospholipid-binding</keyword>
<accession>A0A0A9VZC1</accession>
<evidence type="ECO:0000256" key="3">
    <source>
        <dbReference type="ARBA" id="ARBA00022837"/>
    </source>
</evidence>
<dbReference type="FunFam" id="1.10.220.10:FF:000002">
    <property type="entry name" value="Annexin"/>
    <property type="match status" value="1"/>
</dbReference>
<dbReference type="FunFam" id="1.10.220.10:FF:000001">
    <property type="entry name" value="Annexin"/>
    <property type="match status" value="1"/>
</dbReference>
<reference evidence="6" key="1">
    <citation type="journal article" date="2014" name="PLoS ONE">
        <title>Transcriptome-Based Identification of ABC Transporters in the Western Tarnished Plant Bug Lygus hesperus.</title>
        <authorList>
            <person name="Hull J.J."/>
            <person name="Chaney K."/>
            <person name="Geib S.M."/>
            <person name="Fabrick J.A."/>
            <person name="Brent C.S."/>
            <person name="Walsh D."/>
            <person name="Lavine L.C."/>
        </authorList>
    </citation>
    <scope>NUCLEOTIDE SEQUENCE</scope>
</reference>
<evidence type="ECO:0000256" key="1">
    <source>
        <dbReference type="ARBA" id="ARBA00007831"/>
    </source>
</evidence>
<dbReference type="GO" id="GO:0005737">
    <property type="term" value="C:cytoplasm"/>
    <property type="evidence" value="ECO:0007669"/>
    <property type="project" value="TreeGrafter"/>
</dbReference>
<dbReference type="AlphaFoldDB" id="A0A0A9VZC1"/>
<dbReference type="GO" id="GO:0032509">
    <property type="term" value="P:endosome transport via multivesicular body sorting pathway"/>
    <property type="evidence" value="ECO:0007669"/>
    <property type="project" value="TreeGrafter"/>
</dbReference>
<reference evidence="8" key="4">
    <citation type="journal article" date="2016" name="Gigascience">
        <title>De novo construction of an expanded transcriptome assembly for the western tarnished plant bug, Lygus hesperus.</title>
        <authorList>
            <person name="Tassone E.E."/>
            <person name="Geib S.M."/>
            <person name="Hall B."/>
            <person name="Fabrick J.A."/>
            <person name="Brent C.S."/>
            <person name="Hull J.J."/>
        </authorList>
    </citation>
    <scope>NUCLEOTIDE SEQUENCE</scope>
</reference>